<dbReference type="AlphaFoldDB" id="A0A9X4SK88"/>
<accession>A0A9X4SK88</accession>
<sequence length="79" mass="8854">DFESGVREASGDVKLNYVEETTAKAGQKGNIEIPARIQLALRPYVGGPIYSIWASFRYRLNGGNVRLGFRLERPENVLE</sequence>
<reference evidence="1" key="1">
    <citation type="submission" date="2022-06" db="EMBL/GenBank/DDBJ databases">
        <title>Lactococcus from bovine mastitis in China.</title>
        <authorList>
            <person name="Lin Y."/>
            <person name="Han B."/>
        </authorList>
    </citation>
    <scope>NUCLEOTIDE SEQUENCE</scope>
    <source>
        <strain evidence="1">Ningxia-I-26</strain>
    </source>
</reference>
<keyword evidence="2" id="KW-1185">Reference proteome</keyword>
<proteinExistence type="predicted"/>
<dbReference type="EMBL" id="JAMWFV010000132">
    <property type="protein sequence ID" value="MDG6146380.1"/>
    <property type="molecule type" value="Genomic_DNA"/>
</dbReference>
<comment type="caution">
    <text evidence="1">The sequence shown here is derived from an EMBL/GenBank/DDBJ whole genome shotgun (WGS) entry which is preliminary data.</text>
</comment>
<organism evidence="1 2">
    <name type="scientific">Lactococcus formosensis</name>
    <dbReference type="NCBI Taxonomy" id="1281486"/>
    <lineage>
        <taxon>Bacteria</taxon>
        <taxon>Bacillati</taxon>
        <taxon>Bacillota</taxon>
        <taxon>Bacilli</taxon>
        <taxon>Lactobacillales</taxon>
        <taxon>Streptococcaceae</taxon>
        <taxon>Lactococcus</taxon>
    </lineage>
</organism>
<dbReference type="Proteomes" id="UP001153199">
    <property type="component" value="Unassembled WGS sequence"/>
</dbReference>
<dbReference type="Pfam" id="PF10065">
    <property type="entry name" value="DUF2303"/>
    <property type="match status" value="1"/>
</dbReference>
<gene>
    <name evidence="1" type="ORF">NF717_12120</name>
</gene>
<feature type="non-terminal residue" evidence="1">
    <location>
        <position position="79"/>
    </location>
</feature>
<dbReference type="InterPro" id="IPR019276">
    <property type="entry name" value="DUF2303"/>
</dbReference>
<evidence type="ECO:0000313" key="1">
    <source>
        <dbReference type="EMBL" id="MDG6146380.1"/>
    </source>
</evidence>
<evidence type="ECO:0000313" key="2">
    <source>
        <dbReference type="Proteomes" id="UP001153199"/>
    </source>
</evidence>
<feature type="non-terminal residue" evidence="1">
    <location>
        <position position="1"/>
    </location>
</feature>
<protein>
    <submittedName>
        <fullName evidence="1">YfdQ family protein</fullName>
    </submittedName>
</protein>
<dbReference type="RefSeq" id="WP_279369180.1">
    <property type="nucleotide sequence ID" value="NZ_JAMWFV010000132.1"/>
</dbReference>
<name>A0A9X4SK88_9LACT</name>